<dbReference type="RefSeq" id="WP_303700567.1">
    <property type="nucleotide sequence ID" value="NZ_VSIV01000084.1"/>
</dbReference>
<evidence type="ECO:0000313" key="3">
    <source>
        <dbReference type="EMBL" id="TYB33996.1"/>
    </source>
</evidence>
<dbReference type="Gene3D" id="3.50.70.20">
    <property type="entry name" value="Cytochrome P460"/>
    <property type="match status" value="1"/>
</dbReference>
<name>A0A5D0MLX4_FLESI</name>
<evidence type="ECO:0000256" key="1">
    <source>
        <dbReference type="SAM" id="SignalP"/>
    </source>
</evidence>
<gene>
    <name evidence="3" type="ORF">FXF49_03750</name>
</gene>
<organism evidence="3 4">
    <name type="scientific">Flexistipes sinusarabici</name>
    <dbReference type="NCBI Taxonomy" id="2352"/>
    <lineage>
        <taxon>Bacteria</taxon>
        <taxon>Pseudomonadati</taxon>
        <taxon>Deferribacterota</taxon>
        <taxon>Deferribacteres</taxon>
        <taxon>Deferribacterales</taxon>
        <taxon>Flexistipitaceae</taxon>
        <taxon>Flexistipes</taxon>
    </lineage>
</organism>
<sequence>MKKTGILITLLMAAVFVVSCTKTDMPKTKPANVWNYLQDQNYTDWELFPGTTELYPGQSPHGAFLTSYINKKAAKSVNNDEFAYGSIIVKENYTPSKKLAAVTVMYKVKGFNPDGGDWYWAKYSPKGDAQAVGKVKGCIQCHSAVKGSDWSYLKSEM</sequence>
<evidence type="ECO:0000259" key="2">
    <source>
        <dbReference type="Pfam" id="PF16694"/>
    </source>
</evidence>
<dbReference type="EMBL" id="VSIV01000084">
    <property type="protein sequence ID" value="TYB33996.1"/>
    <property type="molecule type" value="Genomic_DNA"/>
</dbReference>
<feature type="signal peptide" evidence="1">
    <location>
        <begin position="1"/>
        <end position="19"/>
    </location>
</feature>
<dbReference type="AlphaFoldDB" id="A0A5D0MLX4"/>
<dbReference type="InterPro" id="IPR032033">
    <property type="entry name" value="Cytochrome_P460"/>
</dbReference>
<dbReference type="InterPro" id="IPR038142">
    <property type="entry name" value="Cytochrome_P460_sp"/>
</dbReference>
<feature type="domain" description="Cytochrome P460" evidence="2">
    <location>
        <begin position="41"/>
        <end position="152"/>
    </location>
</feature>
<dbReference type="Pfam" id="PF16694">
    <property type="entry name" value="Cytochrome_P460"/>
    <property type="match status" value="1"/>
</dbReference>
<accession>A0A5D0MLX4</accession>
<comment type="caution">
    <text evidence="3">The sequence shown here is derived from an EMBL/GenBank/DDBJ whole genome shotgun (WGS) entry which is preliminary data.</text>
</comment>
<feature type="chain" id="PRO_5022829242" description="Cytochrome P460 domain-containing protein" evidence="1">
    <location>
        <begin position="20"/>
        <end position="157"/>
    </location>
</feature>
<evidence type="ECO:0000313" key="4">
    <source>
        <dbReference type="Proteomes" id="UP000323337"/>
    </source>
</evidence>
<dbReference type="PROSITE" id="PS51257">
    <property type="entry name" value="PROKAR_LIPOPROTEIN"/>
    <property type="match status" value="1"/>
</dbReference>
<proteinExistence type="predicted"/>
<protein>
    <recommendedName>
        <fullName evidence="2">Cytochrome P460 domain-containing protein</fullName>
    </recommendedName>
</protein>
<dbReference type="CDD" id="cd20716">
    <property type="entry name" value="cyt_P460_fam"/>
    <property type="match status" value="1"/>
</dbReference>
<reference evidence="3 4" key="1">
    <citation type="submission" date="2019-08" db="EMBL/GenBank/DDBJ databases">
        <title>Genomic characterization of a novel candidate phylum (ARYD3) from a high temperature, high salinity tertiary oil reservoir in north central Oklahoma, USA.</title>
        <authorList>
            <person name="Youssef N.H."/>
            <person name="Yadav A."/>
            <person name="Elshahed M.S."/>
        </authorList>
    </citation>
    <scope>NUCLEOTIDE SEQUENCE [LARGE SCALE GENOMIC DNA]</scope>
    <source>
        <strain evidence="3">ARYD1</strain>
    </source>
</reference>
<keyword evidence="1" id="KW-0732">Signal</keyword>
<dbReference type="Proteomes" id="UP000323337">
    <property type="component" value="Unassembled WGS sequence"/>
</dbReference>